<dbReference type="AlphaFoldDB" id="A0AAN7UBZ6"/>
<dbReference type="GO" id="GO:0016747">
    <property type="term" value="F:acyltransferase activity, transferring groups other than amino-acyl groups"/>
    <property type="evidence" value="ECO:0007669"/>
    <property type="project" value="InterPro"/>
</dbReference>
<sequence>MSQLYYLNTEKEKKDVLEKMKTNGFFQLEKAENELVIGKTLWFIDDLNEPNVLISIKINGVFKIYANEQFDKIKLVLDSINWKRGFLLQNFKNENIDDFKSILKFRKKYNTIQNNLSEKIENIYFGDVKDNKLIEILQNSLKSRGFKTNSGEKMSEYIIKLENIDEKISKLEEIIDENVVLLTLNDIDFVYKFKNYKAEFTYDELKWSIESGFSYGYRIKKLDDCCENILASWCVMRSDGQTGNFHTLDRFKGTGFSNQVKAKLIICLLKNNITPICHVYDKNNSRNLKNLKLGYSKTIGVKFIDAIHNQSD</sequence>
<dbReference type="InterPro" id="IPR013653">
    <property type="entry name" value="GCN5-like_dom"/>
</dbReference>
<dbReference type="EMBL" id="JAVFKY010000001">
    <property type="protein sequence ID" value="KAK5584113.1"/>
    <property type="molecule type" value="Genomic_DNA"/>
</dbReference>
<dbReference type="PANTHER" id="PTHR31143:SF2">
    <property type="entry name" value="FR47-LIKE DOMAIN-CONTAINING PROTEIN-RELATED"/>
    <property type="match status" value="1"/>
</dbReference>
<comment type="caution">
    <text evidence="2">The sequence shown here is derived from an EMBL/GenBank/DDBJ whole genome shotgun (WGS) entry which is preliminary data.</text>
</comment>
<organism evidence="2 3">
    <name type="scientific">Dictyostelium firmibasis</name>
    <dbReference type="NCBI Taxonomy" id="79012"/>
    <lineage>
        <taxon>Eukaryota</taxon>
        <taxon>Amoebozoa</taxon>
        <taxon>Evosea</taxon>
        <taxon>Eumycetozoa</taxon>
        <taxon>Dictyostelia</taxon>
        <taxon>Dictyosteliales</taxon>
        <taxon>Dictyosteliaceae</taxon>
        <taxon>Dictyostelium</taxon>
    </lineage>
</organism>
<dbReference type="InterPro" id="IPR027365">
    <property type="entry name" value="GNAT_acetyltra_YdfB-like"/>
</dbReference>
<dbReference type="Proteomes" id="UP001344447">
    <property type="component" value="Unassembled WGS sequence"/>
</dbReference>
<name>A0AAN7UBZ6_9MYCE</name>
<reference evidence="2 3" key="1">
    <citation type="submission" date="2023-11" db="EMBL/GenBank/DDBJ databases">
        <title>Dfirmibasis_genome.</title>
        <authorList>
            <person name="Edelbroek B."/>
            <person name="Kjellin J."/>
            <person name="Jerlstrom-Hultqvist J."/>
            <person name="Soderbom F."/>
        </authorList>
    </citation>
    <scope>NUCLEOTIDE SEQUENCE [LARGE SCALE GENOMIC DNA]</scope>
    <source>
        <strain evidence="2 3">TNS-C-14</strain>
    </source>
</reference>
<dbReference type="Pfam" id="PF08445">
    <property type="entry name" value="FR47"/>
    <property type="match status" value="1"/>
</dbReference>
<dbReference type="Gene3D" id="3.40.630.30">
    <property type="match status" value="1"/>
</dbReference>
<accession>A0AAN7UBZ6</accession>
<feature type="domain" description="GCN5-related N-acetyltransferase Rv2170-like" evidence="1">
    <location>
        <begin position="230"/>
        <end position="297"/>
    </location>
</feature>
<protein>
    <recommendedName>
        <fullName evidence="1">GCN5-related N-acetyltransferase Rv2170-like domain-containing protein</fullName>
    </recommendedName>
</protein>
<gene>
    <name evidence="2" type="ORF">RB653_005720</name>
</gene>
<dbReference type="PANTHER" id="PTHR31143">
    <property type="match status" value="1"/>
</dbReference>
<keyword evidence="3" id="KW-1185">Reference proteome</keyword>
<proteinExistence type="predicted"/>
<evidence type="ECO:0000313" key="3">
    <source>
        <dbReference type="Proteomes" id="UP001344447"/>
    </source>
</evidence>
<evidence type="ECO:0000259" key="1">
    <source>
        <dbReference type="Pfam" id="PF08445"/>
    </source>
</evidence>
<evidence type="ECO:0000313" key="2">
    <source>
        <dbReference type="EMBL" id="KAK5584113.1"/>
    </source>
</evidence>